<organism evidence="2 3">
    <name type="scientific">Rhizopogon vinicolor AM-OR11-026</name>
    <dbReference type="NCBI Taxonomy" id="1314800"/>
    <lineage>
        <taxon>Eukaryota</taxon>
        <taxon>Fungi</taxon>
        <taxon>Dikarya</taxon>
        <taxon>Basidiomycota</taxon>
        <taxon>Agaricomycotina</taxon>
        <taxon>Agaricomycetes</taxon>
        <taxon>Agaricomycetidae</taxon>
        <taxon>Boletales</taxon>
        <taxon>Suillineae</taxon>
        <taxon>Rhizopogonaceae</taxon>
        <taxon>Rhizopogon</taxon>
    </lineage>
</organism>
<gene>
    <name evidence="2" type="ORF">K503DRAFT_774743</name>
</gene>
<evidence type="ECO:0000256" key="1">
    <source>
        <dbReference type="SAM" id="SignalP"/>
    </source>
</evidence>
<keyword evidence="1" id="KW-0732">Signal</keyword>
<feature type="signal peptide" evidence="1">
    <location>
        <begin position="1"/>
        <end position="26"/>
    </location>
</feature>
<evidence type="ECO:0000313" key="3">
    <source>
        <dbReference type="Proteomes" id="UP000092154"/>
    </source>
</evidence>
<dbReference type="EMBL" id="KV448635">
    <property type="protein sequence ID" value="OAX34265.1"/>
    <property type="molecule type" value="Genomic_DNA"/>
</dbReference>
<evidence type="ECO:0000313" key="2">
    <source>
        <dbReference type="EMBL" id="OAX34265.1"/>
    </source>
</evidence>
<reference evidence="2 3" key="1">
    <citation type="submission" date="2016-06" db="EMBL/GenBank/DDBJ databases">
        <title>Comparative genomics of the ectomycorrhizal sister species Rhizopogon vinicolor and Rhizopogon vesiculosus (Basidiomycota: Boletales) reveals a divergence of the mating type B locus.</title>
        <authorList>
            <consortium name="DOE Joint Genome Institute"/>
            <person name="Mujic A.B."/>
            <person name="Kuo A."/>
            <person name="Tritt A."/>
            <person name="Lipzen A."/>
            <person name="Chen C."/>
            <person name="Johnson J."/>
            <person name="Sharma A."/>
            <person name="Barry K."/>
            <person name="Grigoriev I.V."/>
            <person name="Spatafora J.W."/>
        </authorList>
    </citation>
    <scope>NUCLEOTIDE SEQUENCE [LARGE SCALE GENOMIC DNA]</scope>
    <source>
        <strain evidence="2 3">AM-OR11-026</strain>
    </source>
</reference>
<accession>A0A1B7MNS9</accession>
<dbReference type="Proteomes" id="UP000092154">
    <property type="component" value="Unassembled WGS sequence"/>
</dbReference>
<dbReference type="AlphaFoldDB" id="A0A1B7MNS9"/>
<keyword evidence="3" id="KW-1185">Reference proteome</keyword>
<proteinExistence type="predicted"/>
<protein>
    <submittedName>
        <fullName evidence="2">Uncharacterized protein</fullName>
    </submittedName>
</protein>
<feature type="chain" id="PRO_5008597414" evidence="1">
    <location>
        <begin position="27"/>
        <end position="59"/>
    </location>
</feature>
<sequence>MQRVSWHLQSLFVVVVLNDLTPGSEADLQLLHASRPRLQESTDTVVEFEDHTIAVYVNR</sequence>
<dbReference type="InParanoid" id="A0A1B7MNS9"/>
<name>A0A1B7MNS9_9AGAM</name>